<dbReference type="InterPro" id="IPR057192">
    <property type="entry name" value="DUF7870"/>
</dbReference>
<organism evidence="2 3">
    <name type="scientific">Clitoria ternatea</name>
    <name type="common">Butterfly pea</name>
    <dbReference type="NCBI Taxonomy" id="43366"/>
    <lineage>
        <taxon>Eukaryota</taxon>
        <taxon>Viridiplantae</taxon>
        <taxon>Streptophyta</taxon>
        <taxon>Embryophyta</taxon>
        <taxon>Tracheophyta</taxon>
        <taxon>Spermatophyta</taxon>
        <taxon>Magnoliopsida</taxon>
        <taxon>eudicotyledons</taxon>
        <taxon>Gunneridae</taxon>
        <taxon>Pentapetalae</taxon>
        <taxon>rosids</taxon>
        <taxon>fabids</taxon>
        <taxon>Fabales</taxon>
        <taxon>Fabaceae</taxon>
        <taxon>Papilionoideae</taxon>
        <taxon>50 kb inversion clade</taxon>
        <taxon>NPAAA clade</taxon>
        <taxon>indigoferoid/millettioid clade</taxon>
        <taxon>Phaseoleae</taxon>
        <taxon>Clitoria</taxon>
    </lineage>
</organism>
<proteinExistence type="predicted"/>
<dbReference type="EMBL" id="JAYKXN010000004">
    <property type="protein sequence ID" value="KAK7293922.1"/>
    <property type="molecule type" value="Genomic_DNA"/>
</dbReference>
<evidence type="ECO:0000259" key="1">
    <source>
        <dbReference type="Pfam" id="PF25276"/>
    </source>
</evidence>
<accession>A0AAN9J7S0</accession>
<evidence type="ECO:0000313" key="3">
    <source>
        <dbReference type="Proteomes" id="UP001359559"/>
    </source>
</evidence>
<sequence>MDDSLEAYSRHVFIDVGLLEENDGSETDWFLKNYPTRNKNFEIYKINTVTEEPSGKEKSQIRIFDWLRKSVKEEEYVVLKAEAEVVGEIMKSNSIRLVDELFLECKPKQSNKGIVEIEGLIGSV</sequence>
<keyword evidence="3" id="KW-1185">Reference proteome</keyword>
<feature type="domain" description="DUF7870" evidence="1">
    <location>
        <begin position="1"/>
        <end position="112"/>
    </location>
</feature>
<name>A0AAN9J7S0_CLITE</name>
<dbReference type="PANTHER" id="PTHR33597">
    <property type="entry name" value="OS02G0760400 PROTEIN"/>
    <property type="match status" value="1"/>
</dbReference>
<dbReference type="PANTHER" id="PTHR33597:SF11">
    <property type="entry name" value="OS07G0620600 PROTEIN"/>
    <property type="match status" value="1"/>
</dbReference>
<dbReference type="AlphaFoldDB" id="A0AAN9J7S0"/>
<reference evidence="2 3" key="1">
    <citation type="submission" date="2024-01" db="EMBL/GenBank/DDBJ databases">
        <title>The genomes of 5 underutilized Papilionoideae crops provide insights into root nodulation and disease resistance.</title>
        <authorList>
            <person name="Yuan L."/>
        </authorList>
    </citation>
    <scope>NUCLEOTIDE SEQUENCE [LARGE SCALE GENOMIC DNA]</scope>
    <source>
        <strain evidence="2">LY-2023</strain>
        <tissue evidence="2">Leaf</tissue>
    </source>
</reference>
<gene>
    <name evidence="2" type="ORF">RJT34_16801</name>
</gene>
<protein>
    <recommendedName>
        <fullName evidence="1">DUF7870 domain-containing protein</fullName>
    </recommendedName>
</protein>
<dbReference type="Pfam" id="PF25276">
    <property type="entry name" value="DUF7870"/>
    <property type="match status" value="1"/>
</dbReference>
<evidence type="ECO:0000313" key="2">
    <source>
        <dbReference type="EMBL" id="KAK7293922.1"/>
    </source>
</evidence>
<dbReference type="Proteomes" id="UP001359559">
    <property type="component" value="Unassembled WGS sequence"/>
</dbReference>
<comment type="caution">
    <text evidence="2">The sequence shown here is derived from an EMBL/GenBank/DDBJ whole genome shotgun (WGS) entry which is preliminary data.</text>
</comment>